<dbReference type="EMBL" id="CP113520">
    <property type="protein sequence ID" value="WAJ30524.1"/>
    <property type="molecule type" value="Genomic_DNA"/>
</dbReference>
<dbReference type="Proteomes" id="UP001163223">
    <property type="component" value="Chromosome"/>
</dbReference>
<evidence type="ECO:0000313" key="1">
    <source>
        <dbReference type="EMBL" id="WAJ30524.1"/>
    </source>
</evidence>
<protein>
    <submittedName>
        <fullName evidence="1">Type III secretion system export apparatus subunit SctS</fullName>
    </submittedName>
</protein>
<accession>A0ACD4NUK2</accession>
<proteinExistence type="predicted"/>
<reference evidence="1" key="1">
    <citation type="submission" date="2022-11" db="EMBL/GenBank/DDBJ databases">
        <title>beta-Carotene-producing bacterium, Jeongeuplla avenae sp. nov., alleviates the salt stress of Arabidopsis seedlings.</title>
        <authorList>
            <person name="Jiang L."/>
            <person name="Lee J."/>
        </authorList>
    </citation>
    <scope>NUCLEOTIDE SEQUENCE</scope>
    <source>
        <strain evidence="1">DY_R2A_6</strain>
    </source>
</reference>
<sequence>MSPDVALQQITESMVLVMVLSMPPIIVAAVVGIGISLIQALTQVQEQTVSFAIKLVAVAATIAAMAGLLGSEMVNFATKLFTEFPSMT</sequence>
<name>A0ACD4NUK2_9HYPH</name>
<evidence type="ECO:0000313" key="2">
    <source>
        <dbReference type="Proteomes" id="UP001163223"/>
    </source>
</evidence>
<organism evidence="1 2">
    <name type="scientific">Antarcticirhabdus aurantiaca</name>
    <dbReference type="NCBI Taxonomy" id="2606717"/>
    <lineage>
        <taxon>Bacteria</taxon>
        <taxon>Pseudomonadati</taxon>
        <taxon>Pseudomonadota</taxon>
        <taxon>Alphaproteobacteria</taxon>
        <taxon>Hyphomicrobiales</taxon>
        <taxon>Aurantimonadaceae</taxon>
        <taxon>Antarcticirhabdus</taxon>
    </lineage>
</organism>
<keyword evidence="2" id="KW-1185">Reference proteome</keyword>
<gene>
    <name evidence="1" type="primary">sctS</name>
    <name evidence="1" type="ORF">OXU80_10095</name>
</gene>